<dbReference type="WBParaSite" id="TREG1_59790.1">
    <property type="protein sequence ID" value="TREG1_59790.1"/>
    <property type="gene ID" value="TREG1_59790"/>
</dbReference>
<evidence type="ECO:0000256" key="1">
    <source>
        <dbReference type="SAM" id="Phobius"/>
    </source>
</evidence>
<evidence type="ECO:0000313" key="3">
    <source>
        <dbReference type="WBParaSite" id="TREG1_59790.1"/>
    </source>
</evidence>
<keyword evidence="1" id="KW-0812">Transmembrane</keyword>
<name>A0AA85K367_TRIRE</name>
<accession>A0AA85K367</accession>
<reference evidence="2" key="1">
    <citation type="submission" date="2022-06" db="EMBL/GenBank/DDBJ databases">
        <authorList>
            <person name="Berger JAMES D."/>
            <person name="Berger JAMES D."/>
        </authorList>
    </citation>
    <scope>NUCLEOTIDE SEQUENCE [LARGE SCALE GENOMIC DNA]</scope>
</reference>
<protein>
    <submittedName>
        <fullName evidence="3">Uncharacterized protein</fullName>
    </submittedName>
</protein>
<keyword evidence="1" id="KW-1133">Transmembrane helix</keyword>
<dbReference type="Proteomes" id="UP000050795">
    <property type="component" value="Unassembled WGS sequence"/>
</dbReference>
<reference evidence="3" key="2">
    <citation type="submission" date="2023-11" db="UniProtKB">
        <authorList>
            <consortium name="WormBaseParasite"/>
        </authorList>
    </citation>
    <scope>IDENTIFICATION</scope>
</reference>
<keyword evidence="2" id="KW-1185">Reference proteome</keyword>
<sequence length="82" mass="9538">MVLGILSVGRYFIVYSKIPRCLYINWTRISLNTTVFHFQEIALIVQALLGDRRFTFRNDQHVLCGSIIGMLIIWLHLLVSTE</sequence>
<organism evidence="2 3">
    <name type="scientific">Trichobilharzia regenti</name>
    <name type="common">Nasal bird schistosome</name>
    <dbReference type="NCBI Taxonomy" id="157069"/>
    <lineage>
        <taxon>Eukaryota</taxon>
        <taxon>Metazoa</taxon>
        <taxon>Spiralia</taxon>
        <taxon>Lophotrochozoa</taxon>
        <taxon>Platyhelminthes</taxon>
        <taxon>Trematoda</taxon>
        <taxon>Digenea</taxon>
        <taxon>Strigeidida</taxon>
        <taxon>Schistosomatoidea</taxon>
        <taxon>Schistosomatidae</taxon>
        <taxon>Trichobilharzia</taxon>
    </lineage>
</organism>
<feature type="transmembrane region" description="Helical" evidence="1">
    <location>
        <begin position="62"/>
        <end position="79"/>
    </location>
</feature>
<dbReference type="AlphaFoldDB" id="A0AA85K367"/>
<evidence type="ECO:0000313" key="2">
    <source>
        <dbReference type="Proteomes" id="UP000050795"/>
    </source>
</evidence>
<proteinExistence type="predicted"/>
<keyword evidence="1" id="KW-0472">Membrane</keyword>